<dbReference type="GO" id="GO:0016020">
    <property type="term" value="C:membrane"/>
    <property type="evidence" value="ECO:0007669"/>
    <property type="project" value="UniProtKB-SubCell"/>
</dbReference>
<accession>A0AAD9LTW2</accession>
<dbReference type="InterPro" id="IPR039309">
    <property type="entry name" value="BT1"/>
</dbReference>
<proteinExistence type="inferred from homology"/>
<dbReference type="Pfam" id="PF03092">
    <property type="entry name" value="BT1"/>
    <property type="match status" value="1"/>
</dbReference>
<feature type="transmembrane region" description="Helical" evidence="7">
    <location>
        <begin position="176"/>
        <end position="198"/>
    </location>
</feature>
<feature type="transmembrane region" description="Helical" evidence="7">
    <location>
        <begin position="307"/>
        <end position="327"/>
    </location>
</feature>
<name>A0AAD9LTW2_9STRA</name>
<dbReference type="Gene3D" id="1.20.1250.20">
    <property type="entry name" value="MFS general substrate transporter like domains"/>
    <property type="match status" value="1"/>
</dbReference>
<evidence type="ECO:0008006" key="10">
    <source>
        <dbReference type="Google" id="ProtNLM"/>
    </source>
</evidence>
<feature type="transmembrane region" description="Helical" evidence="7">
    <location>
        <begin position="333"/>
        <end position="353"/>
    </location>
</feature>
<feature type="transmembrane region" description="Helical" evidence="7">
    <location>
        <begin position="365"/>
        <end position="386"/>
    </location>
</feature>
<keyword evidence="9" id="KW-1185">Reference proteome</keyword>
<evidence type="ECO:0000256" key="3">
    <source>
        <dbReference type="ARBA" id="ARBA00022448"/>
    </source>
</evidence>
<gene>
    <name evidence="8" type="ORF">P3T76_000775</name>
</gene>
<comment type="subcellular location">
    <subcellularLocation>
        <location evidence="1">Membrane</location>
        <topology evidence="1">Multi-pass membrane protein</topology>
    </subcellularLocation>
</comment>
<dbReference type="Proteomes" id="UP001259832">
    <property type="component" value="Unassembled WGS sequence"/>
</dbReference>
<protein>
    <recommendedName>
        <fullName evidence="10">Transmembrane protein</fullName>
    </recommendedName>
</protein>
<feature type="transmembrane region" description="Helical" evidence="7">
    <location>
        <begin position="119"/>
        <end position="139"/>
    </location>
</feature>
<dbReference type="PANTHER" id="PTHR31585:SF5">
    <property type="entry name" value="RNA-BINDING S4 DOMAIN-CONTAINING PROTEIN"/>
    <property type="match status" value="1"/>
</dbReference>
<evidence type="ECO:0000256" key="1">
    <source>
        <dbReference type="ARBA" id="ARBA00004141"/>
    </source>
</evidence>
<feature type="transmembrane region" description="Helical" evidence="7">
    <location>
        <begin position="249"/>
        <end position="273"/>
    </location>
</feature>
<evidence type="ECO:0000256" key="2">
    <source>
        <dbReference type="ARBA" id="ARBA00007015"/>
    </source>
</evidence>
<evidence type="ECO:0000256" key="6">
    <source>
        <dbReference type="ARBA" id="ARBA00023136"/>
    </source>
</evidence>
<dbReference type="PANTHER" id="PTHR31585">
    <property type="entry name" value="FOLATE-BIOPTERIN TRANSPORTER 1, CHLOROPLASTIC"/>
    <property type="match status" value="1"/>
</dbReference>
<evidence type="ECO:0000256" key="4">
    <source>
        <dbReference type="ARBA" id="ARBA00022692"/>
    </source>
</evidence>
<dbReference type="SUPFAM" id="SSF103473">
    <property type="entry name" value="MFS general substrate transporter"/>
    <property type="match status" value="1"/>
</dbReference>
<sequence>MPTRDSQSKEDVYAEIKSPSAEYSTAFGQLENGALRASRGSVSVFAWENLGMAAHMTGIGIVTSTVSGVVYAVLNNYLHMSATLVATAVALIQFPRSLRVFTGMLSDTVPIFGYRRRPYTVIGWGLSFVSCLLLAVLPLGDPYYSDQSIANLDPAELTPEQLATIDTSAPDRGIKMIILLMLANFGTVLAYSGFNGALIEISQQEPGDIRGTAVGNCNITFYFFSIFSAFFTGLGLNSADYGGTFSWSIGFNAVMGVCAGVSLLVIPFTWFCIQEEKAPSKMSKSVFVFIYELLQQKIVYRYIAFRFFYNVLALFSVTSSSAIQSTWAGVEPLNNGIATMLAAFLTMVGTYLIKEYGLAWNWRHIVIVAQILVVSLDVIPTMFTIWDVFRSQWFWLGVPLLEKIPYAAADFVGALFMLEIDSQGFEATLFGLAVTSQRVGIPFATVLTKTVDGYLDIEREYIQQDNHHVRSQVTYAYVIAYVVNLLAIVFVVLLPRQKDELHRMQREGATSKTGGIAMLSVIIFALAWSLMTNILSLFDSTKCLRIAGGSGC</sequence>
<comment type="similarity">
    <text evidence="2">Belongs to the major facilitator superfamily. Folate-biopterin transporter (TC 2.A.71) family.</text>
</comment>
<evidence type="ECO:0000313" key="9">
    <source>
        <dbReference type="Proteomes" id="UP001259832"/>
    </source>
</evidence>
<keyword evidence="5 7" id="KW-1133">Transmembrane helix</keyword>
<dbReference type="InterPro" id="IPR036259">
    <property type="entry name" value="MFS_trans_sf"/>
</dbReference>
<reference evidence="8" key="1">
    <citation type="submission" date="2023-08" db="EMBL/GenBank/DDBJ databases">
        <title>Reference Genome Resource for the Citrus Pathogen Phytophthora citrophthora.</title>
        <authorList>
            <person name="Moller H."/>
            <person name="Coetzee B."/>
            <person name="Rose L.J."/>
            <person name="Van Niekerk J.M."/>
        </authorList>
    </citation>
    <scope>NUCLEOTIDE SEQUENCE</scope>
    <source>
        <strain evidence="8">STE-U-9442</strain>
    </source>
</reference>
<evidence type="ECO:0000256" key="5">
    <source>
        <dbReference type="ARBA" id="ARBA00022989"/>
    </source>
</evidence>
<feature type="transmembrane region" description="Helical" evidence="7">
    <location>
        <begin position="515"/>
        <end position="538"/>
    </location>
</feature>
<feature type="transmembrane region" description="Helical" evidence="7">
    <location>
        <begin position="475"/>
        <end position="494"/>
    </location>
</feature>
<feature type="transmembrane region" description="Helical" evidence="7">
    <location>
        <begin position="53"/>
        <end position="74"/>
    </location>
</feature>
<comment type="caution">
    <text evidence="8">The sequence shown here is derived from an EMBL/GenBank/DDBJ whole genome shotgun (WGS) entry which is preliminary data.</text>
</comment>
<feature type="transmembrane region" description="Helical" evidence="7">
    <location>
        <begin position="219"/>
        <end position="237"/>
    </location>
</feature>
<evidence type="ECO:0000256" key="7">
    <source>
        <dbReference type="SAM" id="Phobius"/>
    </source>
</evidence>
<keyword evidence="3" id="KW-0813">Transport</keyword>
<keyword evidence="4 7" id="KW-0812">Transmembrane</keyword>
<dbReference type="EMBL" id="JASMQC010000001">
    <property type="protein sequence ID" value="KAK1948486.1"/>
    <property type="molecule type" value="Genomic_DNA"/>
</dbReference>
<organism evidence="8 9">
    <name type="scientific">Phytophthora citrophthora</name>
    <dbReference type="NCBI Taxonomy" id="4793"/>
    <lineage>
        <taxon>Eukaryota</taxon>
        <taxon>Sar</taxon>
        <taxon>Stramenopiles</taxon>
        <taxon>Oomycota</taxon>
        <taxon>Peronosporomycetes</taxon>
        <taxon>Peronosporales</taxon>
        <taxon>Peronosporaceae</taxon>
        <taxon>Phytophthora</taxon>
    </lineage>
</organism>
<dbReference type="AlphaFoldDB" id="A0AAD9LTW2"/>
<keyword evidence="6 7" id="KW-0472">Membrane</keyword>
<evidence type="ECO:0000313" key="8">
    <source>
        <dbReference type="EMBL" id="KAK1948486.1"/>
    </source>
</evidence>